<dbReference type="Proteomes" id="UP000318571">
    <property type="component" value="Chromosome 4"/>
</dbReference>
<reference evidence="2 3" key="1">
    <citation type="journal article" date="2018" name="Nat. Ecol. Evol.">
        <title>Genomic signatures of mitonuclear coevolution across populations of Tigriopus californicus.</title>
        <authorList>
            <person name="Barreto F.S."/>
            <person name="Watson E.T."/>
            <person name="Lima T.G."/>
            <person name="Willett C.S."/>
            <person name="Edmands S."/>
            <person name="Li W."/>
            <person name="Burton R.S."/>
        </authorList>
    </citation>
    <scope>NUCLEOTIDE SEQUENCE [LARGE SCALE GENOMIC DNA]</scope>
    <source>
        <strain evidence="2 3">San Diego</strain>
    </source>
</reference>
<evidence type="ECO:0000256" key="1">
    <source>
        <dbReference type="SAM" id="MobiDB-lite"/>
    </source>
</evidence>
<feature type="compositionally biased region" description="Basic and acidic residues" evidence="1">
    <location>
        <begin position="22"/>
        <end position="32"/>
    </location>
</feature>
<sequence length="370" mass="40765">MAPVSRGSALRIWSGSLEEDLNQHRMEHHRPPIMEPHVPPLPHEPLPALPNPPLQMSPEDMEHSTRLPYPLQASTDSMDPSGPEENDASPLNIPGVTEPPETLSSDIRIPKLPPPAPAPKCSQFETTQLDVIHNRYVCTRLTDQGECMSGEWFVLDQNSKSDILQGVCQKRPCLEGFAFIRDNQTCEPIGSTAFCPPGQELLNNPYGEGECDCYNHLLSYYNKDTQSFECYPEFSPLPCHPGEQLISGPVDDGMGGNIIKSACRMTNCGRGRLLTKIGCVDAVDCASQAPQDQPIRHVLCEEALEWNPFCPGGRRRNMDGLCEDPAIPANPEGMETVSMPPKPMISDSRSRLKLATKGLSLSNYAIFHIG</sequence>
<proteinExistence type="predicted"/>
<feature type="region of interest" description="Disordered" evidence="1">
    <location>
        <begin position="22"/>
        <end position="121"/>
    </location>
</feature>
<name>A0A553NPB2_TIGCA</name>
<dbReference type="EMBL" id="VCGU01000011">
    <property type="protein sequence ID" value="TRY67278.1"/>
    <property type="molecule type" value="Genomic_DNA"/>
</dbReference>
<evidence type="ECO:0000313" key="3">
    <source>
        <dbReference type="Proteomes" id="UP000318571"/>
    </source>
</evidence>
<feature type="compositionally biased region" description="Pro residues" evidence="1">
    <location>
        <begin position="33"/>
        <end position="55"/>
    </location>
</feature>
<protein>
    <recommendedName>
        <fullName evidence="4">DUF4789 domain-containing protein</fullName>
    </recommendedName>
</protein>
<evidence type="ECO:0008006" key="4">
    <source>
        <dbReference type="Google" id="ProtNLM"/>
    </source>
</evidence>
<keyword evidence="3" id="KW-1185">Reference proteome</keyword>
<organism evidence="2 3">
    <name type="scientific">Tigriopus californicus</name>
    <name type="common">Marine copepod</name>
    <dbReference type="NCBI Taxonomy" id="6832"/>
    <lineage>
        <taxon>Eukaryota</taxon>
        <taxon>Metazoa</taxon>
        <taxon>Ecdysozoa</taxon>
        <taxon>Arthropoda</taxon>
        <taxon>Crustacea</taxon>
        <taxon>Multicrustacea</taxon>
        <taxon>Hexanauplia</taxon>
        <taxon>Copepoda</taxon>
        <taxon>Harpacticoida</taxon>
        <taxon>Harpacticidae</taxon>
        <taxon>Tigriopus</taxon>
    </lineage>
</organism>
<dbReference type="AlphaFoldDB" id="A0A553NPB2"/>
<comment type="caution">
    <text evidence="2">The sequence shown here is derived from an EMBL/GenBank/DDBJ whole genome shotgun (WGS) entry which is preliminary data.</text>
</comment>
<gene>
    <name evidence="2" type="ORF">TCAL_14662</name>
</gene>
<evidence type="ECO:0000313" key="2">
    <source>
        <dbReference type="EMBL" id="TRY67278.1"/>
    </source>
</evidence>
<accession>A0A553NPB2</accession>